<feature type="domain" description="Aminotransferase class I/classII large" evidence="3">
    <location>
        <begin position="17"/>
        <end position="337"/>
    </location>
</feature>
<keyword evidence="4" id="KW-0808">Transferase</keyword>
<dbReference type="GO" id="GO:0008483">
    <property type="term" value="F:transaminase activity"/>
    <property type="evidence" value="ECO:0007669"/>
    <property type="project" value="UniProtKB-KW"/>
</dbReference>
<evidence type="ECO:0000256" key="2">
    <source>
        <dbReference type="ARBA" id="ARBA00022898"/>
    </source>
</evidence>
<dbReference type="Gene3D" id="3.40.640.10">
    <property type="entry name" value="Type I PLP-dependent aspartate aminotransferase-like (Major domain)"/>
    <property type="match status" value="1"/>
</dbReference>
<dbReference type="InterPro" id="IPR015424">
    <property type="entry name" value="PyrdxlP-dep_Trfase"/>
</dbReference>
<accession>A0A9D1DR07</accession>
<dbReference type="CDD" id="cd00609">
    <property type="entry name" value="AAT_like"/>
    <property type="match status" value="1"/>
</dbReference>
<dbReference type="Pfam" id="PF00155">
    <property type="entry name" value="Aminotran_1_2"/>
    <property type="match status" value="1"/>
</dbReference>
<reference evidence="4" key="1">
    <citation type="submission" date="2020-10" db="EMBL/GenBank/DDBJ databases">
        <authorList>
            <person name="Gilroy R."/>
        </authorList>
    </citation>
    <scope>NUCLEOTIDE SEQUENCE</scope>
    <source>
        <strain evidence="4">ChiSjej1B19-7085</strain>
    </source>
</reference>
<reference evidence="4" key="2">
    <citation type="journal article" date="2021" name="PeerJ">
        <title>Extensive microbial diversity within the chicken gut microbiome revealed by metagenomics and culture.</title>
        <authorList>
            <person name="Gilroy R."/>
            <person name="Ravi A."/>
            <person name="Getino M."/>
            <person name="Pursley I."/>
            <person name="Horton D.L."/>
            <person name="Alikhan N.F."/>
            <person name="Baker D."/>
            <person name="Gharbi K."/>
            <person name="Hall N."/>
            <person name="Watson M."/>
            <person name="Adriaenssens E.M."/>
            <person name="Foster-Nyarko E."/>
            <person name="Jarju S."/>
            <person name="Secka A."/>
            <person name="Antonio M."/>
            <person name="Oren A."/>
            <person name="Chaudhuri R.R."/>
            <person name="La Ragione R."/>
            <person name="Hildebrand F."/>
            <person name="Pallen M.J."/>
        </authorList>
    </citation>
    <scope>NUCLEOTIDE SEQUENCE</scope>
    <source>
        <strain evidence="4">ChiSjej1B19-7085</strain>
    </source>
</reference>
<dbReference type="GO" id="GO:0030170">
    <property type="term" value="F:pyridoxal phosphate binding"/>
    <property type="evidence" value="ECO:0007669"/>
    <property type="project" value="InterPro"/>
</dbReference>
<evidence type="ECO:0000313" key="4">
    <source>
        <dbReference type="EMBL" id="HIR57480.1"/>
    </source>
</evidence>
<proteinExistence type="predicted"/>
<dbReference type="SUPFAM" id="SSF53383">
    <property type="entry name" value="PLP-dependent transferases"/>
    <property type="match status" value="1"/>
</dbReference>
<evidence type="ECO:0000313" key="5">
    <source>
        <dbReference type="Proteomes" id="UP000886785"/>
    </source>
</evidence>
<name>A0A9D1DR07_9FIRM</name>
<protein>
    <submittedName>
        <fullName evidence="4">Aminotransferase class I/II-fold pyridoxal phosphate-dependent enzyme</fullName>
    </submittedName>
</protein>
<comment type="cofactor">
    <cofactor evidence="1">
        <name>pyridoxal 5'-phosphate</name>
        <dbReference type="ChEBI" id="CHEBI:597326"/>
    </cofactor>
</comment>
<dbReference type="PANTHER" id="PTHR42885:SF1">
    <property type="entry name" value="THREONINE-PHOSPHATE DECARBOXYLASE"/>
    <property type="match status" value="1"/>
</dbReference>
<dbReference type="InterPro" id="IPR004839">
    <property type="entry name" value="Aminotransferase_I/II_large"/>
</dbReference>
<dbReference type="AlphaFoldDB" id="A0A9D1DR07"/>
<keyword evidence="2" id="KW-0663">Pyridoxal phosphate</keyword>
<dbReference type="InterPro" id="IPR015422">
    <property type="entry name" value="PyrdxlP-dep_Trfase_small"/>
</dbReference>
<gene>
    <name evidence="4" type="ORF">IAA54_07400</name>
</gene>
<dbReference type="Gene3D" id="3.90.1150.10">
    <property type="entry name" value="Aspartate Aminotransferase, domain 1"/>
    <property type="match status" value="1"/>
</dbReference>
<organism evidence="4 5">
    <name type="scientific">Candidatus Gallacutalibacter pullicola</name>
    <dbReference type="NCBI Taxonomy" id="2840830"/>
    <lineage>
        <taxon>Bacteria</taxon>
        <taxon>Bacillati</taxon>
        <taxon>Bacillota</taxon>
        <taxon>Clostridia</taxon>
        <taxon>Eubacteriales</taxon>
        <taxon>Candidatus Gallacutalibacter</taxon>
    </lineage>
</organism>
<dbReference type="EMBL" id="DVHF01000083">
    <property type="protein sequence ID" value="HIR57480.1"/>
    <property type="molecule type" value="Genomic_DNA"/>
</dbReference>
<evidence type="ECO:0000259" key="3">
    <source>
        <dbReference type="Pfam" id="PF00155"/>
    </source>
</evidence>
<dbReference type="Proteomes" id="UP000886785">
    <property type="component" value="Unassembled WGS sequence"/>
</dbReference>
<comment type="caution">
    <text evidence="4">The sequence shown here is derived from an EMBL/GenBank/DDBJ whole genome shotgun (WGS) entry which is preliminary data.</text>
</comment>
<dbReference type="InterPro" id="IPR015421">
    <property type="entry name" value="PyrdxlP-dep_Trfase_major"/>
</dbReference>
<dbReference type="PANTHER" id="PTHR42885">
    <property type="entry name" value="HISTIDINOL-PHOSPHATE AMINOTRANSFERASE-RELATED"/>
    <property type="match status" value="1"/>
</dbReference>
<sequence>MKELPHGGDIYSIPGPVLDFSANINSLGIPEGVKQAVVSSVEGCVHYPDPLCRELRRALSEHESIPPDWLVFGNGAADLIFRLVWAVRPKRAVIAEPTFLEYGFALESSGCHIVSHRLRREEGFAVTRRLLDDLTPGTDLLFLCNPNNPTGRTIEPALLLAVVHRCAELGIRIVLDECFQDFLDDPNAHTLIPLLKEFPHVVILKAFTKIYAIPGLRLGYALCSDPALVQRLEQCGQPWAVSIPAQAAGVAALRETKYLERTRNLIRSQRERMIQELRLFGMDAVDSEANYVFFRAPRPGLREFLLDRGILIRSCANYPGLDEYDFRAVVRLPKENSRFLAACREF</sequence>
<keyword evidence="4" id="KW-0032">Aminotransferase</keyword>
<evidence type="ECO:0000256" key="1">
    <source>
        <dbReference type="ARBA" id="ARBA00001933"/>
    </source>
</evidence>